<dbReference type="RefSeq" id="WP_377458931.1">
    <property type="nucleotide sequence ID" value="NZ_JBHLUB010000028.1"/>
</dbReference>
<gene>
    <name evidence="3" type="ORF">ACFFFR_06625</name>
</gene>
<dbReference type="Proteomes" id="UP001589862">
    <property type="component" value="Unassembled WGS sequence"/>
</dbReference>
<keyword evidence="4" id="KW-1185">Reference proteome</keyword>
<evidence type="ECO:0000313" key="3">
    <source>
        <dbReference type="EMBL" id="MFC0582056.1"/>
    </source>
</evidence>
<name>A0ABV6PAB1_9MICC</name>
<evidence type="ECO:0000256" key="1">
    <source>
        <dbReference type="SAM" id="MobiDB-lite"/>
    </source>
</evidence>
<feature type="domain" description="DSBA-like thioredoxin" evidence="2">
    <location>
        <begin position="3"/>
        <end position="204"/>
    </location>
</feature>
<dbReference type="SUPFAM" id="SSF52833">
    <property type="entry name" value="Thioredoxin-like"/>
    <property type="match status" value="1"/>
</dbReference>
<dbReference type="PANTHER" id="PTHR13887:SF41">
    <property type="entry name" value="THIOREDOXIN SUPERFAMILY PROTEIN"/>
    <property type="match status" value="1"/>
</dbReference>
<evidence type="ECO:0000313" key="4">
    <source>
        <dbReference type="Proteomes" id="UP001589862"/>
    </source>
</evidence>
<dbReference type="InterPro" id="IPR036249">
    <property type="entry name" value="Thioredoxin-like_sf"/>
</dbReference>
<protein>
    <submittedName>
        <fullName evidence="3">DsbA family oxidoreductase</fullName>
    </submittedName>
</protein>
<sequence length="238" mass="26133">MHIDVWSDIHCPWCYIGKRRLETALAKFEHADEVAVKYHSFQLDPDAPERFEGTAAEYLAQRKGADVAAIEAMFSQVATQLRDEGLEPNFSGQIIANSMKAHQLIHLAESEESAAQIIDALFRAHFEEGLDIGDVETLVLIGTKHGLDEAVIRDEFSSNTRTGAVAEDIALARQLGISGVRFFVFDMKLALSGAQPVEVFLEALRRAWHDRQRAVSETPPQSQADGRGGACGPDGCTV</sequence>
<evidence type="ECO:0000259" key="2">
    <source>
        <dbReference type="Pfam" id="PF01323"/>
    </source>
</evidence>
<dbReference type="PANTHER" id="PTHR13887">
    <property type="entry name" value="GLUTATHIONE S-TRANSFERASE KAPPA"/>
    <property type="match status" value="1"/>
</dbReference>
<accession>A0ABV6PAB1</accession>
<proteinExistence type="predicted"/>
<dbReference type="CDD" id="cd03024">
    <property type="entry name" value="DsbA_FrnE"/>
    <property type="match status" value="1"/>
</dbReference>
<dbReference type="InterPro" id="IPR001853">
    <property type="entry name" value="DSBA-like_thioredoxin_dom"/>
</dbReference>
<dbReference type="Gene3D" id="3.40.30.10">
    <property type="entry name" value="Glutaredoxin"/>
    <property type="match status" value="1"/>
</dbReference>
<dbReference type="Pfam" id="PF01323">
    <property type="entry name" value="DSBA"/>
    <property type="match status" value="1"/>
</dbReference>
<comment type="caution">
    <text evidence="3">The sequence shown here is derived from an EMBL/GenBank/DDBJ whole genome shotgun (WGS) entry which is preliminary data.</text>
</comment>
<feature type="region of interest" description="Disordered" evidence="1">
    <location>
        <begin position="212"/>
        <end position="238"/>
    </location>
</feature>
<organism evidence="3 4">
    <name type="scientific">Micrococcoides hystricis</name>
    <dbReference type="NCBI Taxonomy" id="1572761"/>
    <lineage>
        <taxon>Bacteria</taxon>
        <taxon>Bacillati</taxon>
        <taxon>Actinomycetota</taxon>
        <taxon>Actinomycetes</taxon>
        <taxon>Micrococcales</taxon>
        <taxon>Micrococcaceae</taxon>
        <taxon>Micrococcoides</taxon>
    </lineage>
</organism>
<reference evidence="3 4" key="1">
    <citation type="submission" date="2024-09" db="EMBL/GenBank/DDBJ databases">
        <authorList>
            <person name="Sun Q."/>
            <person name="Mori K."/>
        </authorList>
    </citation>
    <scope>NUCLEOTIDE SEQUENCE [LARGE SCALE GENOMIC DNA]</scope>
    <source>
        <strain evidence="3 4">NCAIM B.02604</strain>
    </source>
</reference>
<dbReference type="EMBL" id="JBHLUB010000028">
    <property type="protein sequence ID" value="MFC0582056.1"/>
    <property type="molecule type" value="Genomic_DNA"/>
</dbReference>